<dbReference type="RefSeq" id="WP_130295308.1">
    <property type="nucleotide sequence ID" value="NZ_SHKL01000002.1"/>
</dbReference>
<feature type="region of interest" description="Disordered" evidence="1">
    <location>
        <begin position="271"/>
        <end position="312"/>
    </location>
</feature>
<sequence>MSQPKQTTATPPPWRDGRAERIRAAAEAEQARAAAEATRAETAQRSERARAQLAAERSEQRAAEAARRRAAVRAGARAVVAELPSVAGFVACVAPTLIATRGQLEFARTQMQLGSMSVLLPAMLEGAAWLLAWRRHQAVAAGEPAGRLTAGVWLLAAVAASLNLWHGATGPGGLQVGVAYALASLVGFALVELLVGHQRRARAAAGRARRRRGLLIGLARLLRYPLLSWAAWSRRVELGPGADAAEAWGQAWRDRFGVELGADAIARRRGRTGVRAQRRAATAPSSTVQPDPDTDVTEPADTSTDVPGTSGDERVRELAELLRAECLVTGSQAAALYAVSPRTGRRLLSEARDLLAGDGDRGPEPPEGPDTGAAAEPARPLILVATPTRLEVGA</sequence>
<evidence type="ECO:0000313" key="3">
    <source>
        <dbReference type="EMBL" id="RZT75452.1"/>
    </source>
</evidence>
<feature type="transmembrane region" description="Helical" evidence="2">
    <location>
        <begin position="177"/>
        <end position="195"/>
    </location>
</feature>
<keyword evidence="2" id="KW-1133">Transmembrane helix</keyword>
<dbReference type="Proteomes" id="UP000291591">
    <property type="component" value="Unassembled WGS sequence"/>
</dbReference>
<keyword evidence="2" id="KW-0812">Transmembrane</keyword>
<dbReference type="OrthoDB" id="4003960at2"/>
<feature type="compositionally biased region" description="Basic and acidic residues" evidence="1">
    <location>
        <begin position="353"/>
        <end position="364"/>
    </location>
</feature>
<feature type="region of interest" description="Disordered" evidence="1">
    <location>
        <begin position="23"/>
        <end position="60"/>
    </location>
</feature>
<dbReference type="EMBL" id="SHKL01000002">
    <property type="protein sequence ID" value="RZT75452.1"/>
    <property type="molecule type" value="Genomic_DNA"/>
</dbReference>
<dbReference type="InterPro" id="IPR021235">
    <property type="entry name" value="DUF2637"/>
</dbReference>
<evidence type="ECO:0000313" key="4">
    <source>
        <dbReference type="Proteomes" id="UP000291591"/>
    </source>
</evidence>
<comment type="caution">
    <text evidence="3">The sequence shown here is derived from an EMBL/GenBank/DDBJ whole genome shotgun (WGS) entry which is preliminary data.</text>
</comment>
<organism evidence="3 4">
    <name type="scientific">Pseudonocardia sediminis</name>
    <dbReference type="NCBI Taxonomy" id="1397368"/>
    <lineage>
        <taxon>Bacteria</taxon>
        <taxon>Bacillati</taxon>
        <taxon>Actinomycetota</taxon>
        <taxon>Actinomycetes</taxon>
        <taxon>Pseudonocardiales</taxon>
        <taxon>Pseudonocardiaceae</taxon>
        <taxon>Pseudonocardia</taxon>
    </lineage>
</organism>
<feature type="compositionally biased region" description="Basic and acidic residues" evidence="1">
    <location>
        <begin position="38"/>
        <end position="60"/>
    </location>
</feature>
<feature type="region of interest" description="Disordered" evidence="1">
    <location>
        <begin position="353"/>
        <end position="394"/>
    </location>
</feature>
<dbReference type="AlphaFoldDB" id="A0A4V6MDZ6"/>
<proteinExistence type="predicted"/>
<dbReference type="Pfam" id="PF10935">
    <property type="entry name" value="DUF2637"/>
    <property type="match status" value="1"/>
</dbReference>
<name>A0A4V6MDZ6_PSEST</name>
<keyword evidence="4" id="KW-1185">Reference proteome</keyword>
<feature type="transmembrane region" description="Helical" evidence="2">
    <location>
        <begin position="145"/>
        <end position="165"/>
    </location>
</feature>
<feature type="compositionally biased region" description="Low complexity" evidence="1">
    <location>
        <begin position="369"/>
        <end position="378"/>
    </location>
</feature>
<evidence type="ECO:0000256" key="1">
    <source>
        <dbReference type="SAM" id="MobiDB-lite"/>
    </source>
</evidence>
<evidence type="ECO:0000256" key="2">
    <source>
        <dbReference type="SAM" id="Phobius"/>
    </source>
</evidence>
<keyword evidence="2" id="KW-0472">Membrane</keyword>
<reference evidence="3 4" key="1">
    <citation type="submission" date="2019-02" db="EMBL/GenBank/DDBJ databases">
        <title>Sequencing the genomes of 1000 actinobacteria strains.</title>
        <authorList>
            <person name="Klenk H.-P."/>
        </authorList>
    </citation>
    <scope>NUCLEOTIDE SEQUENCE [LARGE SCALE GENOMIC DNA]</scope>
    <source>
        <strain evidence="3 4">DSM 45779</strain>
    </source>
</reference>
<feature type="transmembrane region" description="Helical" evidence="2">
    <location>
        <begin position="78"/>
        <end position="99"/>
    </location>
</feature>
<gene>
    <name evidence="3" type="ORF">EV383_6192</name>
</gene>
<protein>
    <submittedName>
        <fullName evidence="3">Uncharacterized protein DUF2637</fullName>
    </submittedName>
</protein>
<accession>A0A4V6MDZ6</accession>
<feature type="transmembrane region" description="Helical" evidence="2">
    <location>
        <begin position="111"/>
        <end position="133"/>
    </location>
</feature>